<feature type="domain" description="DUF1648" evidence="2">
    <location>
        <begin position="23"/>
        <end position="63"/>
    </location>
</feature>
<sequence>MTTTPMRAGARAAVVAPAVVLAVALGTAGLLVGPTLPARIATHFSFDGTPDGWSSPWPVFWGTLLVAVAGIVLAVVALRWRDRRTAAVAVLVANLLVGVLVGTWTTLAVVNGSAAPTLSGWWVLPSLAVAAVAAAVPTLVLVRHAAPVPAHDVAPLDVAPDARVAWRASVGSVLFAVLGVVLVALGIAAVVWATSLGAGSATVTAVVVLVVGLTVLLLARVEVTVDRRGLRLTSTWTRIPLMRVPLERIESAGWEQVSPGQWGGWGYRVSGRGIAYVARSGPGLVARLRGGQARMVTVDDAERGAAALGALLAARR</sequence>
<feature type="transmembrane region" description="Helical" evidence="1">
    <location>
        <begin position="199"/>
        <end position="219"/>
    </location>
</feature>
<comment type="caution">
    <text evidence="3">The sequence shown here is derived from an EMBL/GenBank/DDBJ whole genome shotgun (WGS) entry which is preliminary data.</text>
</comment>
<keyword evidence="1" id="KW-0472">Membrane</keyword>
<organism evidence="3">
    <name type="scientific">Neobacillus citreus</name>
    <dbReference type="NCBI Taxonomy" id="2833578"/>
    <lineage>
        <taxon>Bacteria</taxon>
        <taxon>Bacillati</taxon>
        <taxon>Bacillota</taxon>
        <taxon>Bacilli</taxon>
        <taxon>Bacillales</taxon>
        <taxon>Bacillaceae</taxon>
        <taxon>Neobacillus</taxon>
    </lineage>
</organism>
<feature type="transmembrane region" description="Helical" evidence="1">
    <location>
        <begin position="173"/>
        <end position="193"/>
    </location>
</feature>
<keyword evidence="1" id="KW-0812">Transmembrane</keyword>
<evidence type="ECO:0000259" key="2">
    <source>
        <dbReference type="Pfam" id="PF07853"/>
    </source>
</evidence>
<dbReference type="EMBL" id="JAGYPE010000002">
    <property type="protein sequence ID" value="MBS4182963.1"/>
    <property type="molecule type" value="Genomic_DNA"/>
</dbReference>
<evidence type="ECO:0000256" key="1">
    <source>
        <dbReference type="SAM" id="Phobius"/>
    </source>
</evidence>
<proteinExistence type="predicted"/>
<evidence type="ECO:0000313" key="3">
    <source>
        <dbReference type="EMBL" id="MBS4182963.1"/>
    </source>
</evidence>
<feature type="transmembrane region" description="Helical" evidence="1">
    <location>
        <begin position="122"/>
        <end position="142"/>
    </location>
</feature>
<accession>A0A942YA41</accession>
<feature type="transmembrane region" description="Helical" evidence="1">
    <location>
        <begin position="87"/>
        <end position="110"/>
    </location>
</feature>
<name>A0A942YA41_9BACI</name>
<dbReference type="AlphaFoldDB" id="A0A942YA41"/>
<dbReference type="Pfam" id="PF07853">
    <property type="entry name" value="DUF1648"/>
    <property type="match status" value="1"/>
</dbReference>
<dbReference type="InterPro" id="IPR012867">
    <property type="entry name" value="DUF1648"/>
</dbReference>
<reference evidence="3" key="1">
    <citation type="submission" date="2021-05" db="EMBL/GenBank/DDBJ databases">
        <title>Novel Bacillus species.</title>
        <authorList>
            <person name="Liu G."/>
        </authorList>
    </citation>
    <scope>NUCLEOTIDE SEQUENCE</scope>
    <source>
        <strain evidence="3">FJAT-50051</strain>
    </source>
</reference>
<gene>
    <name evidence="3" type="ORF">KHB02_16330</name>
</gene>
<keyword evidence="1" id="KW-1133">Transmembrane helix</keyword>
<protein>
    <submittedName>
        <fullName evidence="3">DUF1648 domain-containing protein</fullName>
    </submittedName>
</protein>
<feature type="transmembrane region" description="Helical" evidence="1">
    <location>
        <begin position="61"/>
        <end position="80"/>
    </location>
</feature>